<proteinExistence type="predicted"/>
<accession>A0ABS6U586</accession>
<name>A0ABS6U586_9PSEU</name>
<comment type="caution">
    <text evidence="2">The sequence shown here is derived from an EMBL/GenBank/DDBJ whole genome shotgun (WGS) entry which is preliminary data.</text>
</comment>
<feature type="compositionally biased region" description="Polar residues" evidence="1">
    <location>
        <begin position="18"/>
        <end position="27"/>
    </location>
</feature>
<evidence type="ECO:0000256" key="1">
    <source>
        <dbReference type="SAM" id="MobiDB-lite"/>
    </source>
</evidence>
<evidence type="ECO:0000313" key="2">
    <source>
        <dbReference type="EMBL" id="MBW0127383.1"/>
    </source>
</evidence>
<evidence type="ECO:0008006" key="4">
    <source>
        <dbReference type="Google" id="ProtNLM"/>
    </source>
</evidence>
<reference evidence="2 3" key="1">
    <citation type="submission" date="2020-11" db="EMBL/GenBank/DDBJ databases">
        <title>Pseudonocardia abyssalis sp. nov. and Pseudonocardia oceani sp. nov., description and phylogenomic analysis of two novel actinomycetes isolated from the deep Southern Ocean.</title>
        <authorList>
            <person name="Parra J."/>
        </authorList>
    </citation>
    <scope>NUCLEOTIDE SEQUENCE [LARGE SCALE GENOMIC DNA]</scope>
    <source>
        <strain evidence="3">KRD185</strain>
    </source>
</reference>
<dbReference type="RefSeq" id="WP_218595488.1">
    <property type="nucleotide sequence ID" value="NZ_JADQDE010000059.1"/>
</dbReference>
<feature type="region of interest" description="Disordered" evidence="1">
    <location>
        <begin position="1"/>
        <end position="45"/>
    </location>
</feature>
<organism evidence="2 3">
    <name type="scientific">Pseudonocardia oceani</name>
    <dbReference type="NCBI Taxonomy" id="2792013"/>
    <lineage>
        <taxon>Bacteria</taxon>
        <taxon>Bacillati</taxon>
        <taxon>Actinomycetota</taxon>
        <taxon>Actinomycetes</taxon>
        <taxon>Pseudonocardiales</taxon>
        <taxon>Pseudonocardiaceae</taxon>
        <taxon>Pseudonocardia</taxon>
    </lineage>
</organism>
<sequence>MSFIDKAEHKAEGRKDQVSGNVKQTGDSVKDAASNPGDTLKGDGR</sequence>
<protein>
    <recommendedName>
        <fullName evidence="4">Antitoxin protein of toxin-antitoxin system</fullName>
    </recommendedName>
</protein>
<dbReference type="Proteomes" id="UP000694300">
    <property type="component" value="Unassembled WGS sequence"/>
</dbReference>
<dbReference type="EMBL" id="JADQDF010000001">
    <property type="protein sequence ID" value="MBW0127383.1"/>
    <property type="molecule type" value="Genomic_DNA"/>
</dbReference>
<gene>
    <name evidence="2" type="ORF">I4I82_06760</name>
</gene>
<keyword evidence="3" id="KW-1185">Reference proteome</keyword>
<feature type="compositionally biased region" description="Basic and acidic residues" evidence="1">
    <location>
        <begin position="1"/>
        <end position="17"/>
    </location>
</feature>
<evidence type="ECO:0000313" key="3">
    <source>
        <dbReference type="Proteomes" id="UP000694300"/>
    </source>
</evidence>